<dbReference type="GO" id="GO:0051213">
    <property type="term" value="F:dioxygenase activity"/>
    <property type="evidence" value="ECO:0007669"/>
    <property type="project" value="UniProtKB-KW"/>
</dbReference>
<keyword evidence="5" id="KW-0223">Dioxygenase</keyword>
<dbReference type="GO" id="GO:0016829">
    <property type="term" value="F:lyase activity"/>
    <property type="evidence" value="ECO:0007669"/>
    <property type="project" value="UniProtKB-KW"/>
</dbReference>
<gene>
    <name evidence="5" type="ORF">HNP52_003505</name>
</gene>
<dbReference type="EMBL" id="JACHLN010000003">
    <property type="protein sequence ID" value="MBB4840413.1"/>
    <property type="molecule type" value="Genomic_DNA"/>
</dbReference>
<reference evidence="5 6" key="1">
    <citation type="submission" date="2020-08" db="EMBL/GenBank/DDBJ databases">
        <title>Functional genomics of gut bacteria from endangered species of beetles.</title>
        <authorList>
            <person name="Carlos-Shanley C."/>
        </authorList>
    </citation>
    <scope>NUCLEOTIDE SEQUENCE [LARGE SCALE GENOMIC DNA]</scope>
    <source>
        <strain evidence="5 6">S00224</strain>
    </source>
</reference>
<evidence type="ECO:0000313" key="5">
    <source>
        <dbReference type="EMBL" id="MBB4840413.1"/>
    </source>
</evidence>
<feature type="domain" description="VOC" evidence="4">
    <location>
        <begin position="3"/>
        <end position="122"/>
    </location>
</feature>
<evidence type="ECO:0000256" key="1">
    <source>
        <dbReference type="ARBA" id="ARBA00011051"/>
    </source>
</evidence>
<keyword evidence="6" id="KW-1185">Reference proteome</keyword>
<name>A0A7W7K3P9_9SPHN</name>
<comment type="similarity">
    <text evidence="1">Belongs to the bleomycin resistance protein family.</text>
</comment>
<evidence type="ECO:0000313" key="6">
    <source>
        <dbReference type="Proteomes" id="UP000575241"/>
    </source>
</evidence>
<dbReference type="AlphaFoldDB" id="A0A7W7K3P9"/>
<dbReference type="Gene3D" id="3.10.180.10">
    <property type="entry name" value="2,3-Dihydroxybiphenyl 1,2-Dioxygenase, domain 1"/>
    <property type="match status" value="1"/>
</dbReference>
<keyword evidence="5" id="KW-0560">Oxidoreductase</keyword>
<organism evidence="5 6">
    <name type="scientific">Sphingomonas kyeonggiensis</name>
    <dbReference type="NCBI Taxonomy" id="1268553"/>
    <lineage>
        <taxon>Bacteria</taxon>
        <taxon>Pseudomonadati</taxon>
        <taxon>Pseudomonadota</taxon>
        <taxon>Alphaproteobacteria</taxon>
        <taxon>Sphingomonadales</taxon>
        <taxon>Sphingomonadaceae</taxon>
        <taxon>Sphingomonas</taxon>
    </lineage>
</organism>
<accession>A0A7W7K3P9</accession>
<dbReference type="InterPro" id="IPR037523">
    <property type="entry name" value="VOC_core"/>
</dbReference>
<sequence length="126" mass="14522">MANLYRITPFMHVPDFEKALWFFTDVLGFELYFRTPNYAYVRREQAAFRILENMGDDGAPPGNRRFCYYIDVEDVDAIAEELAPKAPLLNDGDIYGPIDQMYGQRELMVVAPDGNLLVFGQDISKR</sequence>
<dbReference type="InterPro" id="IPR004360">
    <property type="entry name" value="Glyas_Fos-R_dOase_dom"/>
</dbReference>
<protein>
    <recommendedName>
        <fullName evidence="2">Bleomycin resistance protein</fullName>
    </recommendedName>
</protein>
<keyword evidence="3" id="KW-0046">Antibiotic resistance</keyword>
<evidence type="ECO:0000259" key="4">
    <source>
        <dbReference type="PROSITE" id="PS51819"/>
    </source>
</evidence>
<proteinExistence type="inferred from homology"/>
<keyword evidence="5" id="KW-0456">Lyase</keyword>
<comment type="caution">
    <text evidence="5">The sequence shown here is derived from an EMBL/GenBank/DDBJ whole genome shotgun (WGS) entry which is preliminary data.</text>
</comment>
<dbReference type="InterPro" id="IPR029068">
    <property type="entry name" value="Glyas_Bleomycin-R_OHBP_Dase"/>
</dbReference>
<dbReference type="Pfam" id="PF00903">
    <property type="entry name" value="Glyoxalase"/>
    <property type="match status" value="1"/>
</dbReference>
<evidence type="ECO:0000256" key="3">
    <source>
        <dbReference type="ARBA" id="ARBA00023251"/>
    </source>
</evidence>
<dbReference type="InterPro" id="IPR000335">
    <property type="entry name" value="Bleomycin-R"/>
</dbReference>
<dbReference type="Proteomes" id="UP000575241">
    <property type="component" value="Unassembled WGS sequence"/>
</dbReference>
<dbReference type="CDD" id="cd08349">
    <property type="entry name" value="BLMA_like"/>
    <property type="match status" value="1"/>
</dbReference>
<dbReference type="RefSeq" id="WP_221416472.1">
    <property type="nucleotide sequence ID" value="NZ_JACHLN010000003.1"/>
</dbReference>
<evidence type="ECO:0000256" key="2">
    <source>
        <dbReference type="ARBA" id="ARBA00021572"/>
    </source>
</evidence>
<dbReference type="PROSITE" id="PS51819">
    <property type="entry name" value="VOC"/>
    <property type="match status" value="1"/>
</dbReference>
<dbReference type="GO" id="GO:0046677">
    <property type="term" value="P:response to antibiotic"/>
    <property type="evidence" value="ECO:0007669"/>
    <property type="project" value="UniProtKB-KW"/>
</dbReference>
<dbReference type="SUPFAM" id="SSF54593">
    <property type="entry name" value="Glyoxalase/Bleomycin resistance protein/Dihydroxybiphenyl dioxygenase"/>
    <property type="match status" value="1"/>
</dbReference>